<reference evidence="1 2" key="1">
    <citation type="submission" date="2014-03" db="EMBL/GenBank/DDBJ databases">
        <title>The genome of Kluyveromyces dobzhanskii.</title>
        <authorList>
            <person name="Nystedt B."/>
            <person name="Astrom S."/>
        </authorList>
    </citation>
    <scope>NUCLEOTIDE SEQUENCE [LARGE SCALE GENOMIC DNA]</scope>
    <source>
        <strain evidence="1 2">CBS 2104</strain>
    </source>
</reference>
<dbReference type="Pfam" id="PF10259">
    <property type="entry name" value="Rogdi_lz"/>
    <property type="match status" value="1"/>
</dbReference>
<gene>
    <name evidence="1" type="ORF">KLDO_g2353</name>
</gene>
<dbReference type="GO" id="GO:0043291">
    <property type="term" value="C:RAVE complex"/>
    <property type="evidence" value="ECO:0007669"/>
    <property type="project" value="TreeGrafter"/>
</dbReference>
<accession>A0A0A8L4S3</accession>
<dbReference type="OrthoDB" id="66510at2759"/>
<name>A0A0A8L4S3_9SACH</name>
<dbReference type="AlphaFoldDB" id="A0A0A8L4S3"/>
<evidence type="ECO:0000313" key="1">
    <source>
        <dbReference type="EMBL" id="CDO94069.1"/>
    </source>
</evidence>
<proteinExistence type="predicted"/>
<dbReference type="EMBL" id="CCBQ010000032">
    <property type="protein sequence ID" value="CDO94069.1"/>
    <property type="molecule type" value="Genomic_DNA"/>
</dbReference>
<protein>
    <submittedName>
        <fullName evidence="1">WGS project CCBQ000000000 data, contig 00049</fullName>
    </submittedName>
</protein>
<dbReference type="InterPro" id="IPR028241">
    <property type="entry name" value="RAVE2/Rogdi"/>
</dbReference>
<keyword evidence="2" id="KW-1185">Reference proteome</keyword>
<comment type="caution">
    <text evidence="1">The sequence shown here is derived from an EMBL/GenBank/DDBJ whole genome shotgun (WGS) entry which is preliminary data.</text>
</comment>
<dbReference type="Proteomes" id="UP000031516">
    <property type="component" value="Unassembled WGS sequence"/>
</dbReference>
<evidence type="ECO:0000313" key="2">
    <source>
        <dbReference type="Proteomes" id="UP000031516"/>
    </source>
</evidence>
<organism evidence="1 2">
    <name type="scientific">Kluyveromyces dobzhanskii CBS 2104</name>
    <dbReference type="NCBI Taxonomy" id="1427455"/>
    <lineage>
        <taxon>Eukaryota</taxon>
        <taxon>Fungi</taxon>
        <taxon>Dikarya</taxon>
        <taxon>Ascomycota</taxon>
        <taxon>Saccharomycotina</taxon>
        <taxon>Saccharomycetes</taxon>
        <taxon>Saccharomycetales</taxon>
        <taxon>Saccharomycetaceae</taxon>
        <taxon>Kluyveromyces</taxon>
    </lineage>
</organism>
<dbReference type="PANTHER" id="PTHR13618">
    <property type="entry name" value="LEUCINE ZIPPER CONTAINING TRANSCRIPTION FACTOR LZF1"/>
    <property type="match status" value="1"/>
</dbReference>
<sequence length="355" mass="40024">MTAELYDDGTYKNAPTYEQSSLLQQTWLIKEIIKPELPNLMDHVEKCLTQLSSSEKFRMPLTNGNNVSINTTGVASQSTSIKGTITRQAGFIVDFQAIIKLPNFNRGKPIVLKMDSDRTFSLVQINTIIDNLSKVLHLFDELQQLSELHNLKIQNIHNFHDKIGKILELLTQSITLLQNPPREIVFPHNNNSFLKDNFSESHEACESAHHLVSIELVLFKNEVCLDIRNMAKVVKKPWSEIDSNSGLSFADKVRDRLKQDRTVRIADILKDEGLQVEQTSVINNLISSLSVTERITLPQASDLMARCVTFDGRVVTESEKVSITTSDPTLISVSAKMNGLENKISNHFVNIQNLI</sequence>
<dbReference type="PANTHER" id="PTHR13618:SF1">
    <property type="entry name" value="PROTEIN ROGDI HOMOLOG"/>
    <property type="match status" value="1"/>
</dbReference>